<evidence type="ECO:0000256" key="2">
    <source>
        <dbReference type="ARBA" id="ARBA00022801"/>
    </source>
</evidence>
<evidence type="ECO:0000313" key="4">
    <source>
        <dbReference type="Proteomes" id="UP000472320"/>
    </source>
</evidence>
<dbReference type="OrthoDB" id="9765647at2"/>
<dbReference type="RefSeq" id="WP_155456116.1">
    <property type="nucleotide sequence ID" value="NZ_WNKX01000019.1"/>
</dbReference>
<sequence>MGLRQALRSFFIGIDRKDGPIAPVTRVHILRQEGPRHYLKAMPTAHATEKRPLVVVLHGSGASAEQVLGLAFPFSPLSVWLEIAEREQVIVVAPDGSKGRGQRAWNDGFAGIAGNPKCDDVGFIGAVIDRAIAEDGADPERVYVIGVSKGGMMAYRLAAELAPRLAAFSAVLAAMPQRADYSPSEQPLSALIVAGTADPFIPYQGGKSFITLGFLAPALGIEATAAHWRKLAGLEGEPVLDRAGSAVRQAWGTHTGSLQVVLLKIIGGGHAEPSRKKRYPGLFSRFPGRQCADVEIAEEAWAFFKDKRRSKSHFVSNPLAEPL</sequence>
<keyword evidence="4" id="KW-1185">Reference proteome</keyword>
<accession>A0A6L6QLM8</accession>
<dbReference type="PANTHER" id="PTHR43037">
    <property type="entry name" value="UNNAMED PRODUCT-RELATED"/>
    <property type="match status" value="1"/>
</dbReference>
<dbReference type="Proteomes" id="UP000472320">
    <property type="component" value="Unassembled WGS sequence"/>
</dbReference>
<dbReference type="AlphaFoldDB" id="A0A6L6QLM8"/>
<dbReference type="Pfam" id="PF10503">
    <property type="entry name" value="Esterase_PHB"/>
    <property type="match status" value="1"/>
</dbReference>
<dbReference type="InterPro" id="IPR010126">
    <property type="entry name" value="Esterase_phb"/>
</dbReference>
<dbReference type="InterPro" id="IPR029058">
    <property type="entry name" value="AB_hydrolase_fold"/>
</dbReference>
<protein>
    <submittedName>
        <fullName evidence="3">Prolyl oligopeptidase family serine peptidase</fullName>
    </submittedName>
</protein>
<dbReference type="GO" id="GO:0016787">
    <property type="term" value="F:hydrolase activity"/>
    <property type="evidence" value="ECO:0007669"/>
    <property type="project" value="UniProtKB-KW"/>
</dbReference>
<dbReference type="Gene3D" id="3.40.50.1820">
    <property type="entry name" value="alpha/beta hydrolase"/>
    <property type="match status" value="1"/>
</dbReference>
<reference evidence="3 4" key="1">
    <citation type="submission" date="2019-11" db="EMBL/GenBank/DDBJ databases">
        <title>Type strains purchased from KCTC, JCM and DSMZ.</title>
        <authorList>
            <person name="Lu H."/>
        </authorList>
    </citation>
    <scope>NUCLEOTIDE SEQUENCE [LARGE SCALE GENOMIC DNA]</scope>
    <source>
        <strain evidence="3 4">JCM 31587</strain>
    </source>
</reference>
<organism evidence="3 4">
    <name type="scientific">Massilia eburnea</name>
    <dbReference type="NCBI Taxonomy" id="1776165"/>
    <lineage>
        <taxon>Bacteria</taxon>
        <taxon>Pseudomonadati</taxon>
        <taxon>Pseudomonadota</taxon>
        <taxon>Betaproteobacteria</taxon>
        <taxon>Burkholderiales</taxon>
        <taxon>Oxalobacteraceae</taxon>
        <taxon>Telluria group</taxon>
        <taxon>Massilia</taxon>
    </lineage>
</organism>
<dbReference type="EMBL" id="WNKX01000019">
    <property type="protein sequence ID" value="MTW13199.1"/>
    <property type="molecule type" value="Genomic_DNA"/>
</dbReference>
<evidence type="ECO:0000256" key="1">
    <source>
        <dbReference type="ARBA" id="ARBA00022729"/>
    </source>
</evidence>
<keyword evidence="1" id="KW-0732">Signal</keyword>
<evidence type="ECO:0000313" key="3">
    <source>
        <dbReference type="EMBL" id="MTW13199.1"/>
    </source>
</evidence>
<name>A0A6L6QLM8_9BURK</name>
<dbReference type="SUPFAM" id="SSF53474">
    <property type="entry name" value="alpha/beta-Hydrolases"/>
    <property type="match status" value="1"/>
</dbReference>
<proteinExistence type="predicted"/>
<dbReference type="GO" id="GO:0005576">
    <property type="term" value="C:extracellular region"/>
    <property type="evidence" value="ECO:0007669"/>
    <property type="project" value="InterPro"/>
</dbReference>
<keyword evidence="2" id="KW-0378">Hydrolase</keyword>
<dbReference type="PANTHER" id="PTHR43037:SF1">
    <property type="entry name" value="BLL1128 PROTEIN"/>
    <property type="match status" value="1"/>
</dbReference>
<dbReference type="InterPro" id="IPR050955">
    <property type="entry name" value="Plant_Biomass_Hydrol_Est"/>
</dbReference>
<gene>
    <name evidence="3" type="ORF">GM658_21570</name>
</gene>
<comment type="caution">
    <text evidence="3">The sequence shown here is derived from an EMBL/GenBank/DDBJ whole genome shotgun (WGS) entry which is preliminary data.</text>
</comment>